<comment type="caution">
    <text evidence="1">The sequence shown here is derived from an EMBL/GenBank/DDBJ whole genome shotgun (WGS) entry which is preliminary data.</text>
</comment>
<organism evidence="1">
    <name type="scientific">Streptomyces sp. SID12501</name>
    <dbReference type="NCBI Taxonomy" id="2706042"/>
    <lineage>
        <taxon>Bacteria</taxon>
        <taxon>Bacillati</taxon>
        <taxon>Actinomycetota</taxon>
        <taxon>Actinomycetes</taxon>
        <taxon>Kitasatosporales</taxon>
        <taxon>Streptomycetaceae</taxon>
        <taxon>Streptomyces</taxon>
    </lineage>
</organism>
<protein>
    <submittedName>
        <fullName evidence="1">Uncharacterized protein</fullName>
    </submittedName>
</protein>
<dbReference type="AlphaFoldDB" id="A0A6B3C6Z6"/>
<gene>
    <name evidence="1" type="ORF">G3I71_41965</name>
</gene>
<name>A0A6B3C6Z6_9ACTN</name>
<dbReference type="EMBL" id="JAAGLU010000060">
    <property type="protein sequence ID" value="NEC92196.1"/>
    <property type="molecule type" value="Genomic_DNA"/>
</dbReference>
<sequence length="94" mass="10134">MTQDEAKHRAAFEMSATGRGRAATRLMLAAWREAAEALNDGGRGTVADLEAMAKLRESEQVAEVVADGVFDGPGARMVAQRRQVVGHRHPFSIS</sequence>
<reference evidence="1" key="1">
    <citation type="submission" date="2020-01" db="EMBL/GenBank/DDBJ databases">
        <title>Insect and environment-associated Actinomycetes.</title>
        <authorList>
            <person name="Currrie C."/>
            <person name="Chevrette M."/>
            <person name="Carlson C."/>
            <person name="Stubbendieck R."/>
            <person name="Wendt-Pienkowski E."/>
        </authorList>
    </citation>
    <scope>NUCLEOTIDE SEQUENCE</scope>
    <source>
        <strain evidence="1">SID12501</strain>
    </source>
</reference>
<proteinExistence type="predicted"/>
<accession>A0A6B3C6Z6</accession>
<dbReference type="RefSeq" id="WP_164323631.1">
    <property type="nucleotide sequence ID" value="NZ_JAAGLU010000060.1"/>
</dbReference>
<evidence type="ECO:0000313" key="1">
    <source>
        <dbReference type="EMBL" id="NEC92196.1"/>
    </source>
</evidence>